<evidence type="ECO:0000256" key="1">
    <source>
        <dbReference type="SAM" id="SignalP"/>
    </source>
</evidence>
<protein>
    <recommendedName>
        <fullName evidence="4">Long-subunit fatty acid transport protein</fullName>
    </recommendedName>
</protein>
<dbReference type="RefSeq" id="WP_149075052.1">
    <property type="nucleotide sequence ID" value="NZ_CP043329.1"/>
</dbReference>
<feature type="chain" id="PRO_5023102160" description="Long-subunit fatty acid transport protein" evidence="1">
    <location>
        <begin position="24"/>
        <end position="430"/>
    </location>
</feature>
<dbReference type="KEGG" id="pej:FYC62_11745"/>
<proteinExistence type="predicted"/>
<dbReference type="EMBL" id="CP043329">
    <property type="protein sequence ID" value="QEK52234.1"/>
    <property type="molecule type" value="Genomic_DNA"/>
</dbReference>
<keyword evidence="3" id="KW-1185">Reference proteome</keyword>
<evidence type="ECO:0000313" key="3">
    <source>
        <dbReference type="Proteomes" id="UP000323653"/>
    </source>
</evidence>
<dbReference type="AlphaFoldDB" id="A0A5C0VML0"/>
<keyword evidence="1" id="KW-0732">Signal</keyword>
<dbReference type="Gene3D" id="2.40.160.60">
    <property type="entry name" value="Outer membrane protein transport protein (OMPP1/FadL/TodX)"/>
    <property type="match status" value="1"/>
</dbReference>
<name>A0A5C0VML0_9SPHI</name>
<evidence type="ECO:0000313" key="2">
    <source>
        <dbReference type="EMBL" id="QEK52234.1"/>
    </source>
</evidence>
<organism evidence="2 3">
    <name type="scientific">Pedobacter aquae</name>
    <dbReference type="NCBI Taxonomy" id="2605747"/>
    <lineage>
        <taxon>Bacteria</taxon>
        <taxon>Pseudomonadati</taxon>
        <taxon>Bacteroidota</taxon>
        <taxon>Sphingobacteriia</taxon>
        <taxon>Sphingobacteriales</taxon>
        <taxon>Sphingobacteriaceae</taxon>
        <taxon>Pedobacter</taxon>
    </lineage>
</organism>
<sequence length="430" mass="47430">MIKTQKYLLMVTLMVAFTFTALAQSTINSPYSKFGLGNLTGTYMPQNKGMGNLSAAVSYFGGYSNINSNNPASYSKIRLTTFDIGVGSNIQTLKKGSDSENSFNAMLKHLVIAVPVNKKSAVSFGLIPYSNFGYTFTTPGKVEDIDVDYFYRGEGGVSKAYLGYGFGLGKNLNLGFNMSYLFGSLKEARSAQYQNVASFFNSRTENRNGIGGLTLDLGLQYIAALSSKTSLTIGYNTSLKSSLNTNTTNSTFTYITNISTGDEFKIDTISSVLDREGKINLPASHTLGISLMKENKWLIGADFRMSNWSNYRINGNNPNLNNTWGVSVGGVIVPNINAVTNYLKLMDYRFGVNYDKSYVKINNNEIDVKSINVGLGLPLVSNRSAFYKINVSGEIGTRGTLDNNLIKENFYNISLGFTINDRWFQKYKYD</sequence>
<evidence type="ECO:0008006" key="4">
    <source>
        <dbReference type="Google" id="ProtNLM"/>
    </source>
</evidence>
<dbReference type="SUPFAM" id="SSF56935">
    <property type="entry name" value="Porins"/>
    <property type="match status" value="1"/>
</dbReference>
<gene>
    <name evidence="2" type="ORF">FYC62_11745</name>
</gene>
<feature type="signal peptide" evidence="1">
    <location>
        <begin position="1"/>
        <end position="23"/>
    </location>
</feature>
<reference evidence="2 3" key="1">
    <citation type="submission" date="2019-08" db="EMBL/GenBank/DDBJ databases">
        <title>Pedobacter sp. nov., isolated from Han river, South Korea.</title>
        <authorList>
            <person name="Lee D.-H."/>
            <person name="Kim Y.-S."/>
            <person name="Hwang E.-M."/>
            <person name="Le Tran T.C."/>
            <person name="Cha C.-J."/>
        </authorList>
    </citation>
    <scope>NUCLEOTIDE SEQUENCE [LARGE SCALE GENOMIC DNA]</scope>
    <source>
        <strain evidence="2 3">CJ43</strain>
    </source>
</reference>
<dbReference type="Proteomes" id="UP000323653">
    <property type="component" value="Chromosome"/>
</dbReference>
<accession>A0A5C0VML0</accession>